<gene>
    <name evidence="5" type="ORF">D9758_006656</name>
</gene>
<dbReference type="SUPFAM" id="SSF55816">
    <property type="entry name" value="5'-nucleotidase (syn. UDP-sugar hydrolase), C-terminal domain"/>
    <property type="match status" value="1"/>
</dbReference>
<dbReference type="GO" id="GO:0016787">
    <property type="term" value="F:hydrolase activity"/>
    <property type="evidence" value="ECO:0007669"/>
    <property type="project" value="InterPro"/>
</dbReference>
<feature type="chain" id="PRO_5034380286" description="Calcineurin-like phosphoesterase domain-containing protein" evidence="2">
    <location>
        <begin position="20"/>
        <end position="660"/>
    </location>
</feature>
<evidence type="ECO:0000256" key="1">
    <source>
        <dbReference type="SAM" id="MobiDB-lite"/>
    </source>
</evidence>
<dbReference type="InterPro" id="IPR006179">
    <property type="entry name" value="5_nucleotidase/apyrase"/>
</dbReference>
<dbReference type="PANTHER" id="PTHR11575">
    <property type="entry name" value="5'-NUCLEOTIDASE-RELATED"/>
    <property type="match status" value="1"/>
</dbReference>
<dbReference type="GO" id="GO:0005576">
    <property type="term" value="C:extracellular region"/>
    <property type="evidence" value="ECO:0007669"/>
    <property type="project" value="UniProtKB-ARBA"/>
</dbReference>
<sequence>MWSFLSTLSLLALTTTTSACGGHDHSHHRRAFPSTQLTRPTRPLEWGDVNFLQTTDTHGWLLGHQKTSFPEPNYSGDLGDFASFVSHMKRIALEKDVDLLLIDSGDLHDGTGLSDGFPSGGIDGHDSNQFLKRLPYDVMAIGNHELYVYENTLDMYNNFAPALKGRYLSSNVNITTFDPHNNTINVPVGERFTKFTTRKGRKVTALGVLFDFTGNDVNTTVQKVEDMVKEEWFLSAIEEEPDFFLLAGHMPVQKDNWPLVFNAVRAVHPETPIMIFGGHLHTRDCVQLDQNSMSLASGRYMETVGWMSANLSSSCDKKSPSHSPVTFSRRYLDTNRVTYQFHSGTSNHTFDTPEGLGITKGLKNLAKRFNLAQVFGTAPEDYTISQVSYPNENSLLSLMGARVLPYSLTLARDPSAFNSSSSNSSVTIQGVNQSVNPFFMLTNSGSLRFDIYSGEFTKNDQLTASPFADAFNFVEGVEWGVALGVRDALDEAGEARRIKRRGLVSGIDEVLERREEELYKRGDVRKHYLEWLSSMSTLHQNRREMTENLTLGYATSDACPGIGDDTIHIPLESFSIPDFISSDDPTAIAGTPTSKEITNSTLVDLVFVDFIQDQLLGILNDVQNEVGTDKQKQWADGDVKTYSTLLSTEVLGVYAEGNWN</sequence>
<keyword evidence="2" id="KW-0732">Signal</keyword>
<dbReference type="Pfam" id="PF21953">
    <property type="entry name" value="NadN_nucleosid_C"/>
    <property type="match status" value="1"/>
</dbReference>
<name>A0A8H5LQ87_9AGAR</name>
<feature type="domain" description="Putative 5'-nucleotidase C-terminal" evidence="4">
    <location>
        <begin position="381"/>
        <end position="616"/>
    </location>
</feature>
<organism evidence="5 6">
    <name type="scientific">Tetrapyrgos nigripes</name>
    <dbReference type="NCBI Taxonomy" id="182062"/>
    <lineage>
        <taxon>Eukaryota</taxon>
        <taxon>Fungi</taxon>
        <taxon>Dikarya</taxon>
        <taxon>Basidiomycota</taxon>
        <taxon>Agaricomycotina</taxon>
        <taxon>Agaricomycetes</taxon>
        <taxon>Agaricomycetidae</taxon>
        <taxon>Agaricales</taxon>
        <taxon>Marasmiineae</taxon>
        <taxon>Marasmiaceae</taxon>
        <taxon>Tetrapyrgos</taxon>
    </lineage>
</organism>
<evidence type="ECO:0000313" key="6">
    <source>
        <dbReference type="Proteomes" id="UP000559256"/>
    </source>
</evidence>
<proteinExistence type="predicted"/>
<dbReference type="PIRSF" id="PIRSF017316">
    <property type="entry name" value="Pesterase_C1039"/>
    <property type="match status" value="1"/>
</dbReference>
<dbReference type="Gene3D" id="3.60.21.10">
    <property type="match status" value="1"/>
</dbReference>
<dbReference type="Pfam" id="PF00149">
    <property type="entry name" value="Metallophos"/>
    <property type="match status" value="1"/>
</dbReference>
<dbReference type="InterPro" id="IPR053828">
    <property type="entry name" value="Nucleosidase_C"/>
</dbReference>
<dbReference type="InterPro" id="IPR029052">
    <property type="entry name" value="Metallo-depent_PP-like"/>
</dbReference>
<dbReference type="AlphaFoldDB" id="A0A8H5LQ87"/>
<dbReference type="Gene3D" id="3.90.780.10">
    <property type="entry name" value="5'-Nucleotidase, C-terminal domain"/>
    <property type="match status" value="2"/>
</dbReference>
<dbReference type="InterPro" id="IPR004843">
    <property type="entry name" value="Calcineurin-like_PHP"/>
</dbReference>
<dbReference type="Proteomes" id="UP000559256">
    <property type="component" value="Unassembled WGS sequence"/>
</dbReference>
<evidence type="ECO:0008006" key="7">
    <source>
        <dbReference type="Google" id="ProtNLM"/>
    </source>
</evidence>
<keyword evidence="6" id="KW-1185">Reference proteome</keyword>
<feature type="domain" description="Calcineurin-like phosphoesterase" evidence="3">
    <location>
        <begin position="50"/>
        <end position="282"/>
    </location>
</feature>
<evidence type="ECO:0000259" key="3">
    <source>
        <dbReference type="Pfam" id="PF00149"/>
    </source>
</evidence>
<accession>A0A8H5LQ87</accession>
<comment type="caution">
    <text evidence="5">The sequence shown here is derived from an EMBL/GenBank/DDBJ whole genome shotgun (WGS) entry which is preliminary data.</text>
</comment>
<evidence type="ECO:0000259" key="4">
    <source>
        <dbReference type="Pfam" id="PF21953"/>
    </source>
</evidence>
<dbReference type="GO" id="GO:0005829">
    <property type="term" value="C:cytosol"/>
    <property type="evidence" value="ECO:0007669"/>
    <property type="project" value="TreeGrafter"/>
</dbReference>
<dbReference type="InterPro" id="IPR036907">
    <property type="entry name" value="5'-Nucleotdase_C_sf"/>
</dbReference>
<dbReference type="SUPFAM" id="SSF56300">
    <property type="entry name" value="Metallo-dependent phosphatases"/>
    <property type="match status" value="1"/>
</dbReference>
<dbReference type="InterPro" id="IPR014485">
    <property type="entry name" value="Pesterase_C1039"/>
</dbReference>
<reference evidence="5 6" key="1">
    <citation type="journal article" date="2020" name="ISME J.">
        <title>Uncovering the hidden diversity of litter-decomposition mechanisms in mushroom-forming fungi.</title>
        <authorList>
            <person name="Floudas D."/>
            <person name="Bentzer J."/>
            <person name="Ahren D."/>
            <person name="Johansson T."/>
            <person name="Persson P."/>
            <person name="Tunlid A."/>
        </authorList>
    </citation>
    <scope>NUCLEOTIDE SEQUENCE [LARGE SCALE GENOMIC DNA]</scope>
    <source>
        <strain evidence="5 6">CBS 291.85</strain>
    </source>
</reference>
<protein>
    <recommendedName>
        <fullName evidence="7">Calcineurin-like phosphoesterase domain-containing protein</fullName>
    </recommendedName>
</protein>
<dbReference type="PANTHER" id="PTHR11575:SF22">
    <property type="entry name" value="ADL392WP"/>
    <property type="match status" value="1"/>
</dbReference>
<dbReference type="FunFam" id="3.60.21.10:FF:000043">
    <property type="entry name" value="Ser/Thr protein phosphatase family"/>
    <property type="match status" value="1"/>
</dbReference>
<evidence type="ECO:0000313" key="5">
    <source>
        <dbReference type="EMBL" id="KAF5365960.1"/>
    </source>
</evidence>
<dbReference type="GO" id="GO:0009166">
    <property type="term" value="P:nucleotide catabolic process"/>
    <property type="evidence" value="ECO:0007669"/>
    <property type="project" value="InterPro"/>
</dbReference>
<dbReference type="OrthoDB" id="7722975at2759"/>
<feature type="signal peptide" evidence="2">
    <location>
        <begin position="1"/>
        <end position="19"/>
    </location>
</feature>
<evidence type="ECO:0000256" key="2">
    <source>
        <dbReference type="SAM" id="SignalP"/>
    </source>
</evidence>
<feature type="region of interest" description="Disordered" evidence="1">
    <location>
        <begin position="19"/>
        <end position="39"/>
    </location>
</feature>
<dbReference type="EMBL" id="JAACJM010000025">
    <property type="protein sequence ID" value="KAF5365960.1"/>
    <property type="molecule type" value="Genomic_DNA"/>
</dbReference>